<comment type="caution">
    <text evidence="1">The sequence shown here is derived from an EMBL/GenBank/DDBJ whole genome shotgun (WGS) entry which is preliminary data.</text>
</comment>
<dbReference type="AlphaFoldDB" id="A0A4R0IK36"/>
<evidence type="ECO:0000313" key="2">
    <source>
        <dbReference type="Proteomes" id="UP000293342"/>
    </source>
</evidence>
<dbReference type="EMBL" id="SJKD01000019">
    <property type="protein sequence ID" value="TCC33853.1"/>
    <property type="molecule type" value="Genomic_DNA"/>
</dbReference>
<gene>
    <name evidence="1" type="ORF">E0H75_42090</name>
</gene>
<evidence type="ECO:0000313" key="1">
    <source>
        <dbReference type="EMBL" id="TCC33853.1"/>
    </source>
</evidence>
<reference evidence="1 2" key="1">
    <citation type="submission" date="2019-02" db="EMBL/GenBank/DDBJ databases">
        <title>Kribbella capetownensis sp. nov. and Kribbella speibonae sp. nov., isolated from soil.</title>
        <authorList>
            <person name="Curtis S.M."/>
            <person name="Norton I."/>
            <person name="Everest G.J."/>
            <person name="Meyers P.R."/>
        </authorList>
    </citation>
    <scope>NUCLEOTIDE SEQUENCE [LARGE SCALE GENOMIC DNA]</scope>
    <source>
        <strain evidence="1 2">YM53</strain>
    </source>
</reference>
<sequence length="103" mass="11658">MTTNTTDVMTSGPSHYTKVCELLADIEQLRTERKACRRGTRQYLALSDEIALVDGLIRHHRSLMHQAYQVLADLRSPINKLPLAPENSERLEALTGTWLQAVQ</sequence>
<name>A0A4R0IK36_9ACTN</name>
<proteinExistence type="predicted"/>
<dbReference type="Proteomes" id="UP000293342">
    <property type="component" value="Unassembled WGS sequence"/>
</dbReference>
<keyword evidence="2" id="KW-1185">Reference proteome</keyword>
<protein>
    <submittedName>
        <fullName evidence="1">Uncharacterized protein</fullName>
    </submittedName>
</protein>
<dbReference type="RefSeq" id="WP_131519340.1">
    <property type="nucleotide sequence ID" value="NZ_SJKD01000019.1"/>
</dbReference>
<organism evidence="1 2">
    <name type="scientific">Kribbella capetownensis</name>
    <dbReference type="NCBI Taxonomy" id="1572659"/>
    <lineage>
        <taxon>Bacteria</taxon>
        <taxon>Bacillati</taxon>
        <taxon>Actinomycetota</taxon>
        <taxon>Actinomycetes</taxon>
        <taxon>Propionibacteriales</taxon>
        <taxon>Kribbellaceae</taxon>
        <taxon>Kribbella</taxon>
    </lineage>
</organism>
<accession>A0A4R0IK36</accession>